<dbReference type="InterPro" id="IPR036388">
    <property type="entry name" value="WH-like_DNA-bd_sf"/>
</dbReference>
<evidence type="ECO:0000256" key="6">
    <source>
        <dbReference type="SAM" id="MobiDB-lite"/>
    </source>
</evidence>
<keyword evidence="2" id="KW-0805">Transcription regulation</keyword>
<evidence type="ECO:0000313" key="8">
    <source>
        <dbReference type="EMBL" id="AZQ75252.1"/>
    </source>
</evidence>
<dbReference type="Proteomes" id="UP000267900">
    <property type="component" value="Chromosome"/>
</dbReference>
<dbReference type="GO" id="GO:0003677">
    <property type="term" value="F:DNA binding"/>
    <property type="evidence" value="ECO:0007669"/>
    <property type="project" value="UniProtKB-KW"/>
</dbReference>
<dbReference type="InterPro" id="IPR039425">
    <property type="entry name" value="RNA_pol_sigma-70-like"/>
</dbReference>
<dbReference type="Gene3D" id="1.10.10.10">
    <property type="entry name" value="Winged helix-like DNA-binding domain superfamily/Winged helix DNA-binding domain"/>
    <property type="match status" value="1"/>
</dbReference>
<keyword evidence="4" id="KW-0238">DNA-binding</keyword>
<dbReference type="OrthoDB" id="4295407at2"/>
<dbReference type="EMBL" id="CP034587">
    <property type="protein sequence ID" value="AZQ75252.1"/>
    <property type="molecule type" value="Genomic_DNA"/>
</dbReference>
<keyword evidence="3" id="KW-0731">Sigma factor</keyword>
<evidence type="ECO:0000256" key="2">
    <source>
        <dbReference type="ARBA" id="ARBA00023015"/>
    </source>
</evidence>
<accession>A0A3Q9G4R1</accession>
<dbReference type="Pfam" id="PF08281">
    <property type="entry name" value="Sigma70_r4_2"/>
    <property type="match status" value="1"/>
</dbReference>
<dbReference type="InterPro" id="IPR013249">
    <property type="entry name" value="RNA_pol_sigma70_r4_t2"/>
</dbReference>
<dbReference type="GO" id="GO:0006352">
    <property type="term" value="P:DNA-templated transcription initiation"/>
    <property type="evidence" value="ECO:0007669"/>
    <property type="project" value="InterPro"/>
</dbReference>
<gene>
    <name evidence="8" type="ORF">EKH77_32565</name>
</gene>
<sequence length="302" mass="33096">MTTSINTPGPASEPGPVRPGRKLGPIASTVGSSHRAWLEPTREHYLASGHTLSDLSIRVPLAKSKLSELLRGVGHYPRWEVIHRLATELNIPGWPLYRLWKQAALDAGKSRDWVERSTEGTIALATARSGPPLEHDALRSMVEECYRLYAGAFLHDEALDAAVEDTFAILWLSFDDALASPDIRRYAWNILRATVQAKADHRDQRPLLGEAAFDTVALSAQTSLEGEAAQLAESLELFTAISRLPAAQLDVVVLRHMCGFSPEKVSDLLGIPIAAVRSDERHAERFLADTIELPHHTGGPTS</sequence>
<keyword evidence="5" id="KW-0804">Transcription</keyword>
<feature type="region of interest" description="Disordered" evidence="6">
    <location>
        <begin position="1"/>
        <end position="25"/>
    </location>
</feature>
<comment type="similarity">
    <text evidence="1">Belongs to the sigma-70 factor family. ECF subfamily.</text>
</comment>
<dbReference type="PANTHER" id="PTHR43133">
    <property type="entry name" value="RNA POLYMERASE ECF-TYPE SIGMA FACTO"/>
    <property type="match status" value="1"/>
</dbReference>
<evidence type="ECO:0000256" key="4">
    <source>
        <dbReference type="ARBA" id="ARBA00023125"/>
    </source>
</evidence>
<keyword evidence="9" id="KW-1185">Reference proteome</keyword>
<evidence type="ECO:0000259" key="7">
    <source>
        <dbReference type="Pfam" id="PF08281"/>
    </source>
</evidence>
<organism evidence="8 9">
    <name type="scientific">Streptomyces luteoverticillatus</name>
    <name type="common">Streptoverticillium luteoverticillatus</name>
    <dbReference type="NCBI Taxonomy" id="66425"/>
    <lineage>
        <taxon>Bacteria</taxon>
        <taxon>Bacillati</taxon>
        <taxon>Actinomycetota</taxon>
        <taxon>Actinomycetes</taxon>
        <taxon>Kitasatosporales</taxon>
        <taxon>Streptomycetaceae</taxon>
        <taxon>Streptomyces</taxon>
    </lineage>
</organism>
<dbReference type="RefSeq" id="WP_126917754.1">
    <property type="nucleotide sequence ID" value="NZ_CP034587.1"/>
</dbReference>
<dbReference type="PANTHER" id="PTHR43133:SF8">
    <property type="entry name" value="RNA POLYMERASE SIGMA FACTOR HI_1459-RELATED"/>
    <property type="match status" value="1"/>
</dbReference>
<proteinExistence type="inferred from homology"/>
<dbReference type="AlphaFoldDB" id="A0A3Q9G4R1"/>
<evidence type="ECO:0000256" key="5">
    <source>
        <dbReference type="ARBA" id="ARBA00023163"/>
    </source>
</evidence>
<evidence type="ECO:0000313" key="9">
    <source>
        <dbReference type="Proteomes" id="UP000267900"/>
    </source>
</evidence>
<dbReference type="InterPro" id="IPR013324">
    <property type="entry name" value="RNA_pol_sigma_r3/r4-like"/>
</dbReference>
<name>A0A3Q9G4R1_STRLT</name>
<evidence type="ECO:0000256" key="1">
    <source>
        <dbReference type="ARBA" id="ARBA00010641"/>
    </source>
</evidence>
<feature type="domain" description="RNA polymerase sigma factor 70 region 4 type 2" evidence="7">
    <location>
        <begin position="236"/>
        <end position="278"/>
    </location>
</feature>
<protein>
    <submittedName>
        <fullName evidence="8">Sigma-70 family RNA polymerase sigma factor</fullName>
    </submittedName>
</protein>
<dbReference type="SUPFAM" id="SSF88659">
    <property type="entry name" value="Sigma3 and sigma4 domains of RNA polymerase sigma factors"/>
    <property type="match status" value="1"/>
</dbReference>
<reference evidence="8 9" key="1">
    <citation type="submission" date="2018-12" db="EMBL/GenBank/DDBJ databases">
        <title>The whole draft genome of Streptomyce luteoverticillatus CGMCC 15060.</title>
        <authorList>
            <person name="Feng Z."/>
            <person name="Chen G."/>
            <person name="Zhang J."/>
            <person name="Zhu H."/>
            <person name="Yu X."/>
            <person name="Zhang W."/>
            <person name="Zhang X."/>
        </authorList>
    </citation>
    <scope>NUCLEOTIDE SEQUENCE [LARGE SCALE GENOMIC DNA]</scope>
    <source>
        <strain evidence="8 9">CGMCC 15060</strain>
    </source>
</reference>
<evidence type="ECO:0000256" key="3">
    <source>
        <dbReference type="ARBA" id="ARBA00023082"/>
    </source>
</evidence>
<dbReference type="GO" id="GO:0016987">
    <property type="term" value="F:sigma factor activity"/>
    <property type="evidence" value="ECO:0007669"/>
    <property type="project" value="UniProtKB-KW"/>
</dbReference>